<dbReference type="InterPro" id="IPR018967">
    <property type="entry name" value="FeS-contain_CDGSH-typ"/>
</dbReference>
<feature type="domain" description="Iron-binding zinc finger CDGSH type" evidence="6">
    <location>
        <begin position="57"/>
        <end position="99"/>
    </location>
</feature>
<organism evidence="7 8">
    <name type="scientific">Nocardioides kribbensis</name>
    <dbReference type="NCBI Taxonomy" id="305517"/>
    <lineage>
        <taxon>Bacteria</taxon>
        <taxon>Bacillati</taxon>
        <taxon>Actinomycetota</taxon>
        <taxon>Actinomycetes</taxon>
        <taxon>Propionibacteriales</taxon>
        <taxon>Nocardioidaceae</taxon>
        <taxon>Nocardioides</taxon>
    </lineage>
</organism>
<dbReference type="Pfam" id="PF09360">
    <property type="entry name" value="zf-CDGSH"/>
    <property type="match status" value="1"/>
</dbReference>
<dbReference type="SMART" id="SM00704">
    <property type="entry name" value="ZnF_CDGSH"/>
    <property type="match status" value="1"/>
</dbReference>
<gene>
    <name evidence="7" type="ORF">V6R90_09485</name>
</gene>
<keyword evidence="1" id="KW-0001">2Fe-2S</keyword>
<sequence length="102" mass="10739">MSDPTPRTAPPRVGRSGAGVPVVGEGERAAEAAPVVDDVSRPDVVLCPGGPMLVRGRLVVEDDQGLRHTTHRPVSAICRCSRSATLPWCDGTHKVLPATLRP</sequence>
<dbReference type="Proteomes" id="UP001482520">
    <property type="component" value="Unassembled WGS sequence"/>
</dbReference>
<evidence type="ECO:0000313" key="8">
    <source>
        <dbReference type="Proteomes" id="UP001482520"/>
    </source>
</evidence>
<evidence type="ECO:0000256" key="3">
    <source>
        <dbReference type="ARBA" id="ARBA00023004"/>
    </source>
</evidence>
<dbReference type="RefSeq" id="WP_349804507.1">
    <property type="nucleotide sequence ID" value="NZ_JBEGDP010000008.1"/>
</dbReference>
<proteinExistence type="predicted"/>
<keyword evidence="8" id="KW-1185">Reference proteome</keyword>
<comment type="caution">
    <text evidence="7">The sequence shown here is derived from an EMBL/GenBank/DDBJ whole genome shotgun (WGS) entry which is preliminary data.</text>
</comment>
<name>A0ABV1NYB6_9ACTN</name>
<keyword evidence="2" id="KW-0479">Metal-binding</keyword>
<evidence type="ECO:0000313" key="7">
    <source>
        <dbReference type="EMBL" id="MEQ7847508.1"/>
    </source>
</evidence>
<dbReference type="EMBL" id="JBEGDP010000008">
    <property type="protein sequence ID" value="MEQ7847508.1"/>
    <property type="molecule type" value="Genomic_DNA"/>
</dbReference>
<accession>A0ABV1NYB6</accession>
<evidence type="ECO:0000256" key="5">
    <source>
        <dbReference type="SAM" id="MobiDB-lite"/>
    </source>
</evidence>
<evidence type="ECO:0000259" key="6">
    <source>
        <dbReference type="SMART" id="SM00704"/>
    </source>
</evidence>
<dbReference type="Gene3D" id="3.40.5.90">
    <property type="entry name" value="CDGSH iron-sulfur domain, mitoNEET-type"/>
    <property type="match status" value="1"/>
</dbReference>
<keyword evidence="3" id="KW-0408">Iron</keyword>
<evidence type="ECO:0000256" key="1">
    <source>
        <dbReference type="ARBA" id="ARBA00022714"/>
    </source>
</evidence>
<reference evidence="7 8" key="1">
    <citation type="submission" date="2024-02" db="EMBL/GenBank/DDBJ databases">
        <title>Full genome sequence of Nocardioides kribbensis.</title>
        <authorList>
            <person name="Poletto B.L."/>
            <person name="Silva G."/>
            <person name="Galante D."/>
            <person name="Campos K.R."/>
            <person name="Santos M.B.N."/>
            <person name="Sacchi C.T."/>
        </authorList>
    </citation>
    <scope>NUCLEOTIDE SEQUENCE [LARGE SCALE GENOMIC DNA]</scope>
    <source>
        <strain evidence="7 8">O4R</strain>
    </source>
</reference>
<keyword evidence="4" id="KW-0411">Iron-sulfur</keyword>
<feature type="region of interest" description="Disordered" evidence="5">
    <location>
        <begin position="1"/>
        <end position="21"/>
    </location>
</feature>
<evidence type="ECO:0000256" key="4">
    <source>
        <dbReference type="ARBA" id="ARBA00023014"/>
    </source>
</evidence>
<protein>
    <submittedName>
        <fullName evidence="7">CDGSH iron-sulfur domain-containing protein</fullName>
    </submittedName>
</protein>
<dbReference type="InterPro" id="IPR042216">
    <property type="entry name" value="MitoNEET_CISD"/>
</dbReference>
<evidence type="ECO:0000256" key="2">
    <source>
        <dbReference type="ARBA" id="ARBA00022723"/>
    </source>
</evidence>